<proteinExistence type="predicted"/>
<evidence type="ECO:0000259" key="2">
    <source>
        <dbReference type="Pfam" id="PF22725"/>
    </source>
</evidence>
<reference evidence="3 4" key="1">
    <citation type="submission" date="2024-06" db="EMBL/GenBank/DDBJ databases">
        <authorList>
            <person name="Kim D.-U."/>
        </authorList>
    </citation>
    <scope>NUCLEOTIDE SEQUENCE [LARGE SCALE GENOMIC DNA]</scope>
    <source>
        <strain evidence="3 4">KACC15460</strain>
    </source>
</reference>
<evidence type="ECO:0000313" key="3">
    <source>
        <dbReference type="EMBL" id="MET2832115.1"/>
    </source>
</evidence>
<dbReference type="SUPFAM" id="SSF51735">
    <property type="entry name" value="NAD(P)-binding Rossmann-fold domains"/>
    <property type="match status" value="1"/>
</dbReference>
<sequence length="398" mass="43069">MSDTTTKKPLRLGMIGGGQGAYIGNIHRIAARQDGAWQLVAGAFDVDSARGHAFAAREGLDPSRSYDDYKAMIKGELERDDKIDAVAICTPNFTHFPISKAFLEAGFDVICEKPLTATLEDAIALERLVRDSDRFMGVTYTYSGYPMVHEARHMVATGQLGKIRTVQVEYSLEWMATAIETEGNAQAAWRTDPKKNGRGGSIGDIGTHAYHLAGFVSGLKLESLTADLATFVQGRALDDNAHVLLRYQGGARGLLWSSQVALGSSNGVRLRVFGEKASLSWFQEQPNELVHARLGGRTEIIKRGADDLSKAAKARTRTPPGHPEGYLEAFANLYAGFAEAIHAKREKREPSAIGRDIPTAYDGLKGVAFVDAVVDSASAQDLSWLTPVAVKTLIATTC</sequence>
<accession>A0ABV2DPV1</accession>
<dbReference type="Gene3D" id="3.30.360.10">
    <property type="entry name" value="Dihydrodipicolinate Reductase, domain 2"/>
    <property type="match status" value="1"/>
</dbReference>
<protein>
    <submittedName>
        <fullName evidence="3">Gfo/Idh/MocA family oxidoreductase</fullName>
    </submittedName>
</protein>
<dbReference type="InterPro" id="IPR051317">
    <property type="entry name" value="Gfo/Idh/MocA_oxidoreduct"/>
</dbReference>
<comment type="caution">
    <text evidence="3">The sequence shown here is derived from an EMBL/GenBank/DDBJ whole genome shotgun (WGS) entry which is preliminary data.</text>
</comment>
<name>A0ABV2DPV1_9HYPH</name>
<dbReference type="Proteomes" id="UP001548832">
    <property type="component" value="Unassembled WGS sequence"/>
</dbReference>
<evidence type="ECO:0000313" key="4">
    <source>
        <dbReference type="Proteomes" id="UP001548832"/>
    </source>
</evidence>
<dbReference type="Pfam" id="PF01408">
    <property type="entry name" value="GFO_IDH_MocA"/>
    <property type="match status" value="1"/>
</dbReference>
<dbReference type="InterPro" id="IPR055170">
    <property type="entry name" value="GFO_IDH_MocA-like_dom"/>
</dbReference>
<dbReference type="InterPro" id="IPR000683">
    <property type="entry name" value="Gfo/Idh/MocA-like_OxRdtase_N"/>
</dbReference>
<dbReference type="PANTHER" id="PTHR43708:SF3">
    <property type="entry name" value="OXIDOREDUCTASE"/>
    <property type="match status" value="1"/>
</dbReference>
<dbReference type="PANTHER" id="PTHR43708">
    <property type="entry name" value="CONSERVED EXPRESSED OXIDOREDUCTASE (EUROFUNG)"/>
    <property type="match status" value="1"/>
</dbReference>
<dbReference type="Gene3D" id="3.40.50.720">
    <property type="entry name" value="NAD(P)-binding Rossmann-like Domain"/>
    <property type="match status" value="1"/>
</dbReference>
<dbReference type="InterPro" id="IPR036291">
    <property type="entry name" value="NAD(P)-bd_dom_sf"/>
</dbReference>
<organism evidence="3 4">
    <name type="scientific">Mesorhizobium shangrilense</name>
    <dbReference type="NCBI Taxonomy" id="460060"/>
    <lineage>
        <taxon>Bacteria</taxon>
        <taxon>Pseudomonadati</taxon>
        <taxon>Pseudomonadota</taxon>
        <taxon>Alphaproteobacteria</taxon>
        <taxon>Hyphomicrobiales</taxon>
        <taxon>Phyllobacteriaceae</taxon>
        <taxon>Mesorhizobium</taxon>
    </lineage>
</organism>
<feature type="domain" description="GFO/IDH/MocA-like oxidoreductase" evidence="2">
    <location>
        <begin position="149"/>
        <end position="279"/>
    </location>
</feature>
<feature type="domain" description="Gfo/Idh/MocA-like oxidoreductase N-terminal" evidence="1">
    <location>
        <begin position="11"/>
        <end position="139"/>
    </location>
</feature>
<dbReference type="SUPFAM" id="SSF55347">
    <property type="entry name" value="Glyceraldehyde-3-phosphate dehydrogenase-like, C-terminal domain"/>
    <property type="match status" value="1"/>
</dbReference>
<dbReference type="EMBL" id="JBEWSZ010000007">
    <property type="protein sequence ID" value="MET2832115.1"/>
    <property type="molecule type" value="Genomic_DNA"/>
</dbReference>
<gene>
    <name evidence="3" type="ORF">ABVQ20_34720</name>
</gene>
<evidence type="ECO:0000259" key="1">
    <source>
        <dbReference type="Pfam" id="PF01408"/>
    </source>
</evidence>
<keyword evidence="4" id="KW-1185">Reference proteome</keyword>
<dbReference type="Pfam" id="PF22725">
    <property type="entry name" value="GFO_IDH_MocA_C3"/>
    <property type="match status" value="1"/>
</dbReference>